<reference evidence="2 3" key="1">
    <citation type="journal article" date="2015" name="ISME J.">
        <title>The diversity and host interactions of Propionibacterium acnes bacteriophages on human skin.</title>
        <authorList>
            <person name="Liu J."/>
            <person name="Yan R."/>
            <person name="Zhong Q."/>
            <person name="Ngo S."/>
            <person name="Bangayan N.J."/>
            <person name="Nguyen L."/>
            <person name="Lui T."/>
            <person name="Liu M."/>
            <person name="Erfe M.C."/>
            <person name="Craft N."/>
            <person name="Tomida S."/>
            <person name="Li H."/>
        </authorList>
    </citation>
    <scope>NUCLEOTIDE SEQUENCE [LARGE SCALE GENOMIC DNA]</scope>
    <source>
        <strain evidence="2">PHL114N00</strain>
    </source>
</reference>
<name>A0A0E3DL84_9CAUD</name>
<evidence type="ECO:0000313" key="3">
    <source>
        <dbReference type="Proteomes" id="UP000033317"/>
    </source>
</evidence>
<sequence length="85" mass="8768">MAHSSHHPSPASTGRQKSTHSASTASPETSQTTWIWIGCAACTTPKSKKPYGSSGPCGLSPSTAPCTATTTGATYLRTKLRNSTT</sequence>
<protein>
    <submittedName>
        <fullName evidence="2">Uncharacterized protein</fullName>
    </submittedName>
</protein>
<dbReference type="EMBL" id="KJ578775">
    <property type="protein sequence ID" value="AII29395.1"/>
    <property type="molecule type" value="Genomic_DNA"/>
</dbReference>
<organism evidence="2 3">
    <name type="scientific">Propionibacterium phage PHL114N00</name>
    <dbReference type="NCBI Taxonomy" id="1500815"/>
    <lineage>
        <taxon>Viruses</taxon>
        <taxon>Duplodnaviria</taxon>
        <taxon>Heunggongvirae</taxon>
        <taxon>Uroviricota</taxon>
        <taxon>Caudoviricetes</taxon>
        <taxon>Pahexavirus</taxon>
        <taxon>Pahexavirus PHL114L00</taxon>
    </lineage>
</organism>
<evidence type="ECO:0000256" key="1">
    <source>
        <dbReference type="SAM" id="MobiDB-lite"/>
    </source>
</evidence>
<proteinExistence type="predicted"/>
<gene>
    <name evidence="2" type="ORF">PHL114N00_42</name>
</gene>
<feature type="region of interest" description="Disordered" evidence="1">
    <location>
        <begin position="1"/>
        <end position="30"/>
    </location>
</feature>
<accession>A0A0E3DL84</accession>
<evidence type="ECO:0000313" key="2">
    <source>
        <dbReference type="EMBL" id="AII29395.1"/>
    </source>
</evidence>
<feature type="compositionally biased region" description="Polar residues" evidence="1">
    <location>
        <begin position="13"/>
        <end position="30"/>
    </location>
</feature>
<dbReference type="Proteomes" id="UP000033317">
    <property type="component" value="Genome"/>
</dbReference>